<dbReference type="EMBL" id="MU003785">
    <property type="protein sequence ID" value="KAF2722061.1"/>
    <property type="molecule type" value="Genomic_DNA"/>
</dbReference>
<comment type="caution">
    <text evidence="2">The sequence shown here is derived from an EMBL/GenBank/DDBJ whole genome shotgun (WGS) entry which is preliminary data.</text>
</comment>
<feature type="compositionally biased region" description="Basic and acidic residues" evidence="1">
    <location>
        <begin position="215"/>
        <end position="224"/>
    </location>
</feature>
<reference evidence="2" key="1">
    <citation type="journal article" date="2020" name="Stud. Mycol.">
        <title>101 Dothideomycetes genomes: a test case for predicting lifestyles and emergence of pathogens.</title>
        <authorList>
            <person name="Haridas S."/>
            <person name="Albert R."/>
            <person name="Binder M."/>
            <person name="Bloem J."/>
            <person name="Labutti K."/>
            <person name="Salamov A."/>
            <person name="Andreopoulos B."/>
            <person name="Baker S."/>
            <person name="Barry K."/>
            <person name="Bills G."/>
            <person name="Bluhm B."/>
            <person name="Cannon C."/>
            <person name="Castanera R."/>
            <person name="Culley D."/>
            <person name="Daum C."/>
            <person name="Ezra D."/>
            <person name="Gonzalez J."/>
            <person name="Henrissat B."/>
            <person name="Kuo A."/>
            <person name="Liang C."/>
            <person name="Lipzen A."/>
            <person name="Lutzoni F."/>
            <person name="Magnuson J."/>
            <person name="Mondo S."/>
            <person name="Nolan M."/>
            <person name="Ohm R."/>
            <person name="Pangilinan J."/>
            <person name="Park H.-J."/>
            <person name="Ramirez L."/>
            <person name="Alfaro M."/>
            <person name="Sun H."/>
            <person name="Tritt A."/>
            <person name="Yoshinaga Y."/>
            <person name="Zwiers L.-H."/>
            <person name="Turgeon B."/>
            <person name="Goodwin S."/>
            <person name="Spatafora J."/>
            <person name="Crous P."/>
            <person name="Grigoriev I."/>
        </authorList>
    </citation>
    <scope>NUCLEOTIDE SEQUENCE</scope>
    <source>
        <strain evidence="2">CBS 116435</strain>
    </source>
</reference>
<feature type="compositionally biased region" description="Polar residues" evidence="1">
    <location>
        <begin position="276"/>
        <end position="291"/>
    </location>
</feature>
<evidence type="ECO:0000313" key="2">
    <source>
        <dbReference type="EMBL" id="KAF2722061.1"/>
    </source>
</evidence>
<name>A0A9P4QBS2_9PEZI</name>
<dbReference type="AlphaFoldDB" id="A0A9P4QBS2"/>
<feature type="region of interest" description="Disordered" evidence="1">
    <location>
        <begin position="215"/>
        <end position="291"/>
    </location>
</feature>
<keyword evidence="3" id="KW-1185">Reference proteome</keyword>
<organism evidence="2 3">
    <name type="scientific">Polychaeton citri CBS 116435</name>
    <dbReference type="NCBI Taxonomy" id="1314669"/>
    <lineage>
        <taxon>Eukaryota</taxon>
        <taxon>Fungi</taxon>
        <taxon>Dikarya</taxon>
        <taxon>Ascomycota</taxon>
        <taxon>Pezizomycotina</taxon>
        <taxon>Dothideomycetes</taxon>
        <taxon>Dothideomycetidae</taxon>
        <taxon>Capnodiales</taxon>
        <taxon>Capnodiaceae</taxon>
        <taxon>Polychaeton</taxon>
    </lineage>
</organism>
<evidence type="ECO:0000256" key="1">
    <source>
        <dbReference type="SAM" id="MobiDB-lite"/>
    </source>
</evidence>
<proteinExistence type="predicted"/>
<sequence length="328" mass="36899">MRSEEGIEVFLRLKSGKGKNLQSTTAQKLRHDISIWVIEGGIDKENQPQRVYVNKGEATSYYEIVNVQSTFTDSGAGRPVGLNMPDEQKFNFTPPPFVFQEDRPRCAPKGCIHVVVAFGEVAVRPSFHKLRLYDLIAVKSDSHIILVSSICGTWFKPVLHPVCFEFVNGSPACDGQAVASRKYRPVRKARSEIFQVQPTLTYYFQQRPRRTGYGHFDEISIEKRSQKRSSPHNGAMTELDGEVERSSLETQLQAQTGAAIELDGEGEESPIEKPLQAQNGQGHSSASRQSQEVFLRDIMEKGLVARVKATEAREELYAYRRKQIEAGH</sequence>
<gene>
    <name evidence="2" type="ORF">K431DRAFT_302906</name>
</gene>
<accession>A0A9P4QBS2</accession>
<protein>
    <submittedName>
        <fullName evidence="2">Uncharacterized protein</fullName>
    </submittedName>
</protein>
<dbReference type="Proteomes" id="UP000799441">
    <property type="component" value="Unassembled WGS sequence"/>
</dbReference>
<evidence type="ECO:0000313" key="3">
    <source>
        <dbReference type="Proteomes" id="UP000799441"/>
    </source>
</evidence>